<evidence type="ECO:0000256" key="7">
    <source>
        <dbReference type="RuleBase" id="RU361160"/>
    </source>
</evidence>
<dbReference type="AlphaFoldDB" id="A0A218WUD0"/>
<dbReference type="InterPro" id="IPR020831">
    <property type="entry name" value="GlycerAld/Erythrose_P_DH"/>
</dbReference>
<evidence type="ECO:0000313" key="12">
    <source>
        <dbReference type="RefSeq" id="XP_031402419.1"/>
    </source>
</evidence>
<dbReference type="PROSITE" id="PS00071">
    <property type="entry name" value="GAPDH"/>
    <property type="match status" value="1"/>
</dbReference>
<evidence type="ECO:0000256" key="1">
    <source>
        <dbReference type="ARBA" id="ARBA00004869"/>
    </source>
</evidence>
<dbReference type="GO" id="GO:0006006">
    <property type="term" value="P:glucose metabolic process"/>
    <property type="evidence" value="ECO:0007669"/>
    <property type="project" value="InterPro"/>
</dbReference>
<dbReference type="GO" id="GO:0005829">
    <property type="term" value="C:cytosol"/>
    <property type="evidence" value="ECO:0007669"/>
    <property type="project" value="TreeGrafter"/>
</dbReference>
<evidence type="ECO:0000256" key="4">
    <source>
        <dbReference type="ARBA" id="ARBA00023027"/>
    </source>
</evidence>
<reference evidence="9" key="2">
    <citation type="submission" date="2017-06" db="EMBL/GenBank/DDBJ databases">
        <title>The pomegranate genome and the genomics of punicalagin biosynthesis.</title>
        <authorList>
            <person name="Xu C."/>
        </authorList>
    </citation>
    <scope>NUCLEOTIDE SEQUENCE [LARGE SCALE GENOMIC DNA]</scope>
    <source>
        <tissue evidence="9">Fresh leaf</tissue>
    </source>
</reference>
<dbReference type="Gene3D" id="3.40.50.720">
    <property type="entry name" value="NAD(P)-binding Rossmann-like Domain"/>
    <property type="match status" value="1"/>
</dbReference>
<protein>
    <recommendedName>
        <fullName evidence="7">Glyceraldehyde-3-phosphate dehydrogenase</fullName>
        <ecNumber evidence="7">1.2.1.-</ecNumber>
    </recommendedName>
</protein>
<evidence type="ECO:0000256" key="2">
    <source>
        <dbReference type="ARBA" id="ARBA00007406"/>
    </source>
</evidence>
<dbReference type="InterPro" id="IPR020829">
    <property type="entry name" value="GlycerAld_3-P_DH_cat"/>
</dbReference>
<reference evidence="10" key="1">
    <citation type="journal article" date="2017" name="Plant J.">
        <title>The pomegranate (Punica granatum L.) genome and the genomics of punicalagin biosynthesis.</title>
        <authorList>
            <person name="Qin G."/>
            <person name="Xu C."/>
            <person name="Ming R."/>
            <person name="Tang H."/>
            <person name="Guyot R."/>
            <person name="Kramer E.M."/>
            <person name="Hu Y."/>
            <person name="Yi X."/>
            <person name="Qi Y."/>
            <person name="Xu X."/>
            <person name="Gao Z."/>
            <person name="Pan H."/>
            <person name="Jian J."/>
            <person name="Tian Y."/>
            <person name="Yue Z."/>
            <person name="Xu Y."/>
        </authorList>
    </citation>
    <scope>NUCLEOTIDE SEQUENCE [LARGE SCALE GENOMIC DNA]</scope>
    <source>
        <strain evidence="10">cv. Dabenzi</strain>
    </source>
</reference>
<evidence type="ECO:0000256" key="3">
    <source>
        <dbReference type="ARBA" id="ARBA00023002"/>
    </source>
</evidence>
<evidence type="ECO:0000313" key="10">
    <source>
        <dbReference type="Proteomes" id="UP000197138"/>
    </source>
</evidence>
<dbReference type="InterPro" id="IPR020830">
    <property type="entry name" value="GlycerAld_3-P_DH_AS"/>
</dbReference>
<evidence type="ECO:0000313" key="9">
    <source>
        <dbReference type="EMBL" id="OWM76186.1"/>
    </source>
</evidence>
<dbReference type="EC" id="1.2.1.-" evidence="7"/>
<dbReference type="OrthoDB" id="1152826at2759"/>
<dbReference type="InterPro" id="IPR020828">
    <property type="entry name" value="GlycerAld_3-P_DH_NAD(P)-bd"/>
</dbReference>
<organism evidence="9 10">
    <name type="scientific">Punica granatum</name>
    <name type="common">Pomegranate</name>
    <dbReference type="NCBI Taxonomy" id="22663"/>
    <lineage>
        <taxon>Eukaryota</taxon>
        <taxon>Viridiplantae</taxon>
        <taxon>Streptophyta</taxon>
        <taxon>Embryophyta</taxon>
        <taxon>Tracheophyta</taxon>
        <taxon>Spermatophyta</taxon>
        <taxon>Magnoliopsida</taxon>
        <taxon>eudicotyledons</taxon>
        <taxon>Gunneridae</taxon>
        <taxon>Pentapetalae</taxon>
        <taxon>rosids</taxon>
        <taxon>malvids</taxon>
        <taxon>Myrtales</taxon>
        <taxon>Lythraceae</taxon>
        <taxon>Punica</taxon>
    </lineage>
</organism>
<dbReference type="SUPFAM" id="SSF51735">
    <property type="entry name" value="NAD(P)-binding Rossmann-fold domains"/>
    <property type="match status" value="1"/>
</dbReference>
<evidence type="ECO:0000256" key="6">
    <source>
        <dbReference type="RuleBase" id="RU000397"/>
    </source>
</evidence>
<dbReference type="SMART" id="SM00846">
    <property type="entry name" value="Gp_dh_N"/>
    <property type="match status" value="1"/>
</dbReference>
<comment type="similarity">
    <text evidence="2 6">Belongs to the glyceraldehyde-3-phosphate dehydrogenase family.</text>
</comment>
<dbReference type="Pfam" id="PF02800">
    <property type="entry name" value="Gp_dh_C"/>
    <property type="match status" value="1"/>
</dbReference>
<dbReference type="SUPFAM" id="SSF55347">
    <property type="entry name" value="Glyceraldehyde-3-phosphate dehydrogenase-like, C-terminal domain"/>
    <property type="match status" value="1"/>
</dbReference>
<dbReference type="GO" id="GO:0006096">
    <property type="term" value="P:glycolytic process"/>
    <property type="evidence" value="ECO:0007669"/>
    <property type="project" value="UniProtKB-KW"/>
</dbReference>
<proteinExistence type="inferred from homology"/>
<dbReference type="NCBIfam" id="TIGR01534">
    <property type="entry name" value="GAPDH-I"/>
    <property type="match status" value="1"/>
</dbReference>
<gene>
    <name evidence="12" type="primary">LOC116211992</name>
    <name evidence="9" type="ORF">CDL15_Pgr009832</name>
</gene>
<feature type="domain" description="Glyceraldehyde 3-phosphate dehydrogenase NAD(P) binding" evidence="8">
    <location>
        <begin position="89"/>
        <end position="239"/>
    </location>
</feature>
<dbReference type="GO" id="GO:0051287">
    <property type="term" value="F:NAD binding"/>
    <property type="evidence" value="ECO:0007669"/>
    <property type="project" value="InterPro"/>
</dbReference>
<reference evidence="12" key="4">
    <citation type="submission" date="2025-04" db="UniProtKB">
        <authorList>
            <consortium name="RefSeq"/>
        </authorList>
    </citation>
    <scope>IDENTIFICATION</scope>
    <source>
        <tissue evidence="12">Leaf</tissue>
    </source>
</reference>
<dbReference type="Proteomes" id="UP000515151">
    <property type="component" value="Chromosome 6"/>
</dbReference>
<dbReference type="FunFam" id="3.40.50.720:FF:000020">
    <property type="entry name" value="Glyceraldehyde-3-phosphate dehydrogenase"/>
    <property type="match status" value="1"/>
</dbReference>
<dbReference type="Proteomes" id="UP000197138">
    <property type="component" value="Unassembled WGS sequence"/>
</dbReference>
<dbReference type="RefSeq" id="XP_031402419.1">
    <property type="nucleotide sequence ID" value="XM_031546559.1"/>
</dbReference>
<dbReference type="GO" id="GO:0004365">
    <property type="term" value="F:glyceraldehyde-3-phosphate dehydrogenase (NAD+) (phosphorylating) activity"/>
    <property type="evidence" value="ECO:0007669"/>
    <property type="project" value="TreeGrafter"/>
</dbReference>
<dbReference type="InterPro" id="IPR036291">
    <property type="entry name" value="NAD(P)-bd_dom_sf"/>
</dbReference>
<keyword evidence="4" id="KW-0520">NAD</keyword>
<dbReference type="GO" id="GO:0050661">
    <property type="term" value="F:NADP binding"/>
    <property type="evidence" value="ECO:0007669"/>
    <property type="project" value="InterPro"/>
</dbReference>
<dbReference type="CDD" id="cd05214">
    <property type="entry name" value="GAPDH_I_N"/>
    <property type="match status" value="1"/>
</dbReference>
<dbReference type="InterPro" id="IPR006424">
    <property type="entry name" value="Glyceraldehyde-3-P_DH_1"/>
</dbReference>
<dbReference type="EMBL" id="MTKT01003224">
    <property type="protein sequence ID" value="OWM76186.1"/>
    <property type="molecule type" value="Genomic_DNA"/>
</dbReference>
<name>A0A218WUD0_PUNGR</name>
<dbReference type="PANTHER" id="PTHR10836:SF112">
    <property type="entry name" value="GLYCERALDEHYDE-3-PHOSPHATE DEHYDROGENASE GAPC1, CYTOSOLIC-RELATED"/>
    <property type="match status" value="1"/>
</dbReference>
<dbReference type="PANTHER" id="PTHR10836">
    <property type="entry name" value="GLYCERALDEHYDE 3-PHOSPHATE DEHYDROGENASE"/>
    <property type="match status" value="1"/>
</dbReference>
<comment type="pathway">
    <text evidence="1">Carbohydrate degradation; glycolysis; pyruvate from D-glyceraldehyde 3-phosphate: step 1/5.</text>
</comment>
<dbReference type="Pfam" id="PF00044">
    <property type="entry name" value="Gp_dh_N"/>
    <property type="match status" value="1"/>
</dbReference>
<sequence>MCCGLSNQRLAYAGFNEEEPAAPIAFVFAKKESKSPLVLPESGIPLYKPLAICSLTTSLFHLLISDSSHPSLLLAESLSPSSALVMGKVKIGINGFGRIGRLVARVALQRDDVELVAVNDPFITTDYMTYMFKYDSVHGQWKHHELKVKDSKTILFSGKPVTVFGIRNPEEIPWAETGAEFIVESTGVFTDKDKAAAHLKGGAKKVVISAPSKDAPMFVVGVNEKDYKPNLDVVSNASCTTNCLAPLAKVIHDRFGIVEGLMSTIHSITATQKTVDGPSMKDWRGGRAASFNIIPSSTGAAKAVGKVLPALNGKLTGMSFRVPTVDVSVVDLTVRLEKPATYEEIKAAIKEESEGKLKGILGYTEDDVVSTDFVGDSRSSIFDAKAGIALSKQFVKLVSWYDNEWGYSSRVIDLIVHMASVKGCC</sequence>
<dbReference type="Gene3D" id="3.30.360.10">
    <property type="entry name" value="Dihydrodipicolinate Reductase, domain 2"/>
    <property type="match status" value="1"/>
</dbReference>
<dbReference type="PRINTS" id="PR00078">
    <property type="entry name" value="G3PDHDRGNASE"/>
</dbReference>
<keyword evidence="5" id="KW-0324">Glycolysis</keyword>
<evidence type="ECO:0000259" key="8">
    <source>
        <dbReference type="SMART" id="SM00846"/>
    </source>
</evidence>
<reference evidence="11" key="3">
    <citation type="journal article" date="2020" name="Plant Biotechnol. J.">
        <title>The pomegranate (Punica granatum L.) draft genome dissects genetic divergence between soft- and hard-seeded cultivars.</title>
        <authorList>
            <person name="Luo X."/>
            <person name="Li H."/>
            <person name="Wu Z."/>
            <person name="Yao W."/>
            <person name="Zhao P."/>
            <person name="Cao D."/>
            <person name="Yu H."/>
            <person name="Li K."/>
            <person name="Poudel K."/>
            <person name="Zhao D."/>
            <person name="Zhang F."/>
            <person name="Xia X."/>
            <person name="Chen L."/>
            <person name="Wang Q."/>
            <person name="Jing D."/>
            <person name="Cao S."/>
        </authorList>
    </citation>
    <scope>NUCLEOTIDE SEQUENCE [LARGE SCALE GENOMIC DNA]</scope>
</reference>
<evidence type="ECO:0000256" key="5">
    <source>
        <dbReference type="ARBA" id="ARBA00023152"/>
    </source>
</evidence>
<dbReference type="CDD" id="cd18126">
    <property type="entry name" value="GAPDH_I_C"/>
    <property type="match status" value="1"/>
</dbReference>
<keyword evidence="11" id="KW-1185">Reference proteome</keyword>
<dbReference type="FunFam" id="3.30.360.10:FF:000001">
    <property type="entry name" value="Glyceraldehyde-3-phosphate dehydrogenase"/>
    <property type="match status" value="1"/>
</dbReference>
<dbReference type="GeneID" id="116211992"/>
<accession>A0A218WUD0</accession>
<keyword evidence="3 7" id="KW-0560">Oxidoreductase</keyword>
<evidence type="ECO:0000313" key="11">
    <source>
        <dbReference type="Proteomes" id="UP000515151"/>
    </source>
</evidence>